<feature type="region of interest" description="Disordered" evidence="1">
    <location>
        <begin position="19"/>
        <end position="40"/>
    </location>
</feature>
<dbReference type="HOGENOM" id="CLU_2163205_0_0_1"/>
<dbReference type="KEGG" id="ehx:EMIHUDRAFT_232152"/>
<dbReference type="Proteomes" id="UP000013827">
    <property type="component" value="Unassembled WGS sequence"/>
</dbReference>
<evidence type="ECO:0008006" key="4">
    <source>
        <dbReference type="Google" id="ProtNLM"/>
    </source>
</evidence>
<dbReference type="RefSeq" id="XP_005785798.1">
    <property type="nucleotide sequence ID" value="XM_005785741.1"/>
</dbReference>
<dbReference type="RefSeq" id="XP_005783650.1">
    <property type="nucleotide sequence ID" value="XM_005783593.1"/>
</dbReference>
<protein>
    <recommendedName>
        <fullName evidence="4">EF-hand domain-containing protein</fullName>
    </recommendedName>
</protein>
<reference evidence="3" key="1">
    <citation type="journal article" date="2013" name="Nature">
        <title>Pan genome of the phytoplankton Emiliania underpins its global distribution.</title>
        <authorList>
            <person name="Read B.A."/>
            <person name="Kegel J."/>
            <person name="Klute M.J."/>
            <person name="Kuo A."/>
            <person name="Lefebvre S.C."/>
            <person name="Maumus F."/>
            <person name="Mayer C."/>
            <person name="Miller J."/>
            <person name="Monier A."/>
            <person name="Salamov A."/>
            <person name="Young J."/>
            <person name="Aguilar M."/>
            <person name="Claverie J.M."/>
            <person name="Frickenhaus S."/>
            <person name="Gonzalez K."/>
            <person name="Herman E.K."/>
            <person name="Lin Y.C."/>
            <person name="Napier J."/>
            <person name="Ogata H."/>
            <person name="Sarno A.F."/>
            <person name="Shmutz J."/>
            <person name="Schroeder D."/>
            <person name="de Vargas C."/>
            <person name="Verret F."/>
            <person name="von Dassow P."/>
            <person name="Valentin K."/>
            <person name="Van de Peer Y."/>
            <person name="Wheeler G."/>
            <person name="Dacks J.B."/>
            <person name="Delwiche C.F."/>
            <person name="Dyhrman S.T."/>
            <person name="Glockner G."/>
            <person name="John U."/>
            <person name="Richards T."/>
            <person name="Worden A.Z."/>
            <person name="Zhang X."/>
            <person name="Grigoriev I.V."/>
            <person name="Allen A.E."/>
            <person name="Bidle K."/>
            <person name="Borodovsky M."/>
            <person name="Bowler C."/>
            <person name="Brownlee C."/>
            <person name="Cock J.M."/>
            <person name="Elias M."/>
            <person name="Gladyshev V.N."/>
            <person name="Groth M."/>
            <person name="Guda C."/>
            <person name="Hadaegh A."/>
            <person name="Iglesias-Rodriguez M.D."/>
            <person name="Jenkins J."/>
            <person name="Jones B.M."/>
            <person name="Lawson T."/>
            <person name="Leese F."/>
            <person name="Lindquist E."/>
            <person name="Lobanov A."/>
            <person name="Lomsadze A."/>
            <person name="Malik S.B."/>
            <person name="Marsh M.E."/>
            <person name="Mackinder L."/>
            <person name="Mock T."/>
            <person name="Mueller-Roeber B."/>
            <person name="Pagarete A."/>
            <person name="Parker M."/>
            <person name="Probert I."/>
            <person name="Quesneville H."/>
            <person name="Raines C."/>
            <person name="Rensing S.A."/>
            <person name="Riano-Pachon D.M."/>
            <person name="Richier S."/>
            <person name="Rokitta S."/>
            <person name="Shiraiwa Y."/>
            <person name="Soanes D.M."/>
            <person name="van der Giezen M."/>
            <person name="Wahlund T.M."/>
            <person name="Williams B."/>
            <person name="Wilson W."/>
            <person name="Wolfe G."/>
            <person name="Wurch L.L."/>
        </authorList>
    </citation>
    <scope>NUCLEOTIDE SEQUENCE</scope>
</reference>
<proteinExistence type="predicted"/>
<dbReference type="GeneID" id="17276494"/>
<dbReference type="AlphaFoldDB" id="A0A0D3K636"/>
<dbReference type="GeneID" id="17278640"/>
<reference evidence="2" key="2">
    <citation type="submission" date="2024-10" db="UniProtKB">
        <authorList>
            <consortium name="EnsemblProtists"/>
        </authorList>
    </citation>
    <scope>IDENTIFICATION</scope>
</reference>
<sequence length="111" mass="11531">MAYVKKRKDEYKAKMIIVDEPEEEVEAQEEEEPQEKPPCCTPPSISIPKCSMPSCKCFSKGGEEPPAEALAESAPGPPEGTVASAIASLEQKAGADLDGDGKVGAVAGAPA</sequence>
<accession>A0A0D3K636</accession>
<name>A0A0D3K636_EMIH1</name>
<evidence type="ECO:0000313" key="2">
    <source>
        <dbReference type="EnsemblProtists" id="EOD31221"/>
    </source>
</evidence>
<feature type="compositionally biased region" description="Acidic residues" evidence="1">
    <location>
        <begin position="19"/>
        <end position="33"/>
    </location>
</feature>
<dbReference type="PaxDb" id="2903-EOD31221"/>
<dbReference type="EnsemblProtists" id="EOD31221">
    <property type="protein sequence ID" value="EOD31221"/>
    <property type="gene ID" value="EMIHUDRAFT_232152"/>
</dbReference>
<keyword evidence="3" id="KW-1185">Reference proteome</keyword>
<dbReference type="KEGG" id="ehx:EMIHUDRAFT_229952"/>
<organism evidence="2 3">
    <name type="scientific">Emiliania huxleyi (strain CCMP1516)</name>
    <dbReference type="NCBI Taxonomy" id="280463"/>
    <lineage>
        <taxon>Eukaryota</taxon>
        <taxon>Haptista</taxon>
        <taxon>Haptophyta</taxon>
        <taxon>Prymnesiophyceae</taxon>
        <taxon>Isochrysidales</taxon>
        <taxon>Noelaerhabdaceae</taxon>
        <taxon>Emiliania</taxon>
    </lineage>
</organism>
<evidence type="ECO:0000313" key="3">
    <source>
        <dbReference type="Proteomes" id="UP000013827"/>
    </source>
</evidence>
<feature type="region of interest" description="Disordered" evidence="1">
    <location>
        <begin position="60"/>
        <end position="81"/>
    </location>
</feature>
<evidence type="ECO:0000256" key="1">
    <source>
        <dbReference type="SAM" id="MobiDB-lite"/>
    </source>
</evidence>
<dbReference type="EnsemblProtists" id="EOD33369">
    <property type="protein sequence ID" value="EOD33369"/>
    <property type="gene ID" value="EMIHUDRAFT_229952"/>
</dbReference>